<dbReference type="SUPFAM" id="SSF56112">
    <property type="entry name" value="Protein kinase-like (PK-like)"/>
    <property type="match status" value="1"/>
</dbReference>
<dbReference type="SMART" id="SM00220">
    <property type="entry name" value="S_TKc"/>
    <property type="match status" value="1"/>
</dbReference>
<feature type="binding site" evidence="15">
    <location>
        <position position="398"/>
    </location>
    <ligand>
        <name>ATP</name>
        <dbReference type="ChEBI" id="CHEBI:30616"/>
    </ligand>
</feature>
<dbReference type="GO" id="GO:0008353">
    <property type="term" value="F:RNA polymerase II CTD heptapeptide repeat kinase activity"/>
    <property type="evidence" value="ECO:0007669"/>
    <property type="project" value="UniProtKB-EC"/>
</dbReference>
<evidence type="ECO:0000259" key="16">
    <source>
        <dbReference type="PROSITE" id="PS50011"/>
    </source>
</evidence>
<feature type="domain" description="Protein kinase" evidence="16">
    <location>
        <begin position="368"/>
        <end position="648"/>
    </location>
</feature>
<dbReference type="InterPro" id="IPR008271">
    <property type="entry name" value="Ser/Thr_kinase_AS"/>
</dbReference>
<dbReference type="SUPFAM" id="SSF56219">
    <property type="entry name" value="DNase I-like"/>
    <property type="match status" value="1"/>
</dbReference>
<dbReference type="CDD" id="cd07841">
    <property type="entry name" value="STKc_CDK7"/>
    <property type="match status" value="1"/>
</dbReference>
<gene>
    <name evidence="17" type="ORF">SASPL_138704</name>
</gene>
<protein>
    <recommendedName>
        <fullName evidence="16">Protein kinase domain-containing protein</fullName>
    </recommendedName>
</protein>
<dbReference type="GO" id="GO:0046856">
    <property type="term" value="P:phosphatidylinositol dephosphorylation"/>
    <property type="evidence" value="ECO:0007669"/>
    <property type="project" value="InterPro"/>
</dbReference>
<keyword evidence="6 14" id="KW-0547">Nucleotide-binding</keyword>
<keyword evidence="8" id="KW-0378">Hydrolase</keyword>
<feature type="binding site" evidence="14">
    <location>
        <begin position="374"/>
        <end position="382"/>
    </location>
    <ligand>
        <name>ATP</name>
        <dbReference type="ChEBI" id="CHEBI:30616"/>
    </ligand>
</feature>
<organism evidence="17">
    <name type="scientific">Salvia splendens</name>
    <name type="common">Scarlet sage</name>
    <dbReference type="NCBI Taxonomy" id="180675"/>
    <lineage>
        <taxon>Eukaryota</taxon>
        <taxon>Viridiplantae</taxon>
        <taxon>Streptophyta</taxon>
        <taxon>Embryophyta</taxon>
        <taxon>Tracheophyta</taxon>
        <taxon>Spermatophyta</taxon>
        <taxon>Magnoliopsida</taxon>
        <taxon>eudicotyledons</taxon>
        <taxon>Gunneridae</taxon>
        <taxon>Pentapetalae</taxon>
        <taxon>asterids</taxon>
        <taxon>lamiids</taxon>
        <taxon>Lamiales</taxon>
        <taxon>Lamiaceae</taxon>
        <taxon>Nepetoideae</taxon>
        <taxon>Mentheae</taxon>
        <taxon>Salviinae</taxon>
        <taxon>Salvia</taxon>
        <taxon>Salvia subgen. Calosphace</taxon>
        <taxon>core Calosphace</taxon>
    </lineage>
</organism>
<evidence type="ECO:0000256" key="14">
    <source>
        <dbReference type="PIRSR" id="PIRSR637770-2"/>
    </source>
</evidence>
<dbReference type="PROSITE" id="PS00108">
    <property type="entry name" value="PROTEIN_KINASE_ST"/>
    <property type="match status" value="1"/>
</dbReference>
<dbReference type="Gene3D" id="3.60.10.10">
    <property type="entry name" value="Endonuclease/exonuclease/phosphatase"/>
    <property type="match status" value="1"/>
</dbReference>
<dbReference type="InterPro" id="IPR011009">
    <property type="entry name" value="Kinase-like_dom_sf"/>
</dbReference>
<comment type="similarity">
    <text evidence="2">Belongs to the inositol polyphosphate 5-phosphatase family.</text>
</comment>
<feature type="binding site" evidence="14">
    <location>
        <position position="397"/>
    </location>
    <ligand>
        <name>ATP</name>
        <dbReference type="ChEBI" id="CHEBI:30616"/>
    </ligand>
</feature>
<evidence type="ECO:0000256" key="11">
    <source>
        <dbReference type="ARBA" id="ARBA00048367"/>
    </source>
</evidence>
<keyword evidence="18" id="KW-1185">Reference proteome</keyword>
<dbReference type="InterPro" id="IPR045849">
    <property type="entry name" value="IP5P_plant"/>
</dbReference>
<dbReference type="Pfam" id="PF00069">
    <property type="entry name" value="Pkinase"/>
    <property type="match status" value="1"/>
</dbReference>
<dbReference type="Proteomes" id="UP000298416">
    <property type="component" value="Unassembled WGS sequence"/>
</dbReference>
<dbReference type="PROSITE" id="PS00107">
    <property type="entry name" value="PROTEIN_KINASE_ATP"/>
    <property type="match status" value="1"/>
</dbReference>
<keyword evidence="7" id="KW-0418">Kinase</keyword>
<keyword evidence="3" id="KW-0723">Serine/threonine-protein kinase</keyword>
<dbReference type="EMBL" id="PNBA02000014">
    <property type="protein sequence ID" value="KAG6401836.1"/>
    <property type="molecule type" value="Genomic_DNA"/>
</dbReference>
<dbReference type="InterPro" id="IPR000719">
    <property type="entry name" value="Prot_kinase_dom"/>
</dbReference>
<dbReference type="GO" id="GO:0005524">
    <property type="term" value="F:ATP binding"/>
    <property type="evidence" value="ECO:0007669"/>
    <property type="project" value="UniProtKB-UniRule"/>
</dbReference>
<keyword evidence="4" id="KW-0597">Phosphoprotein</keyword>
<comment type="catalytic activity">
    <reaction evidence="12">
        <text>[DNA-directed RNA polymerase] + ATP = phospho-[DNA-directed RNA polymerase] + ADP + H(+)</text>
        <dbReference type="Rhea" id="RHEA:10216"/>
        <dbReference type="Rhea" id="RHEA-COMP:11321"/>
        <dbReference type="Rhea" id="RHEA-COMP:11322"/>
        <dbReference type="ChEBI" id="CHEBI:15378"/>
        <dbReference type="ChEBI" id="CHEBI:30616"/>
        <dbReference type="ChEBI" id="CHEBI:43176"/>
        <dbReference type="ChEBI" id="CHEBI:68546"/>
        <dbReference type="ChEBI" id="CHEBI:456216"/>
        <dbReference type="EC" id="2.7.11.23"/>
    </reaction>
</comment>
<dbReference type="InterPro" id="IPR000300">
    <property type="entry name" value="IPPc"/>
</dbReference>
<dbReference type="SMART" id="SM00128">
    <property type="entry name" value="IPPc"/>
    <property type="match status" value="1"/>
</dbReference>
<evidence type="ECO:0000256" key="7">
    <source>
        <dbReference type="ARBA" id="ARBA00022777"/>
    </source>
</evidence>
<evidence type="ECO:0000256" key="15">
    <source>
        <dbReference type="PROSITE-ProRule" id="PRU10141"/>
    </source>
</evidence>
<evidence type="ECO:0000256" key="2">
    <source>
        <dbReference type="ARBA" id="ARBA00010768"/>
    </source>
</evidence>
<dbReference type="PANTHER" id="PTHR45666">
    <property type="entry name" value="TYPE IV INOSITOL POLYPHOSPHATE 5-PHOSPHATASE 9"/>
    <property type="match status" value="1"/>
</dbReference>
<dbReference type="GO" id="GO:0004445">
    <property type="term" value="F:inositol-polyphosphate 5-phosphatase activity"/>
    <property type="evidence" value="ECO:0007669"/>
    <property type="project" value="InterPro"/>
</dbReference>
<dbReference type="GO" id="GO:0004439">
    <property type="term" value="F:phosphatidylinositol-4,5-bisphosphate 5-phosphatase activity"/>
    <property type="evidence" value="ECO:0007669"/>
    <property type="project" value="TreeGrafter"/>
</dbReference>
<dbReference type="GO" id="GO:0070985">
    <property type="term" value="C:transcription factor TFIIK complex"/>
    <property type="evidence" value="ECO:0007669"/>
    <property type="project" value="InterPro"/>
</dbReference>
<evidence type="ECO:0000256" key="5">
    <source>
        <dbReference type="ARBA" id="ARBA00022679"/>
    </source>
</evidence>
<keyword evidence="9 14" id="KW-0067">ATP-binding</keyword>
<dbReference type="FunFam" id="1.10.510.10:FF:000097">
    <property type="entry name" value="Putative cyclin-dependent kinase 7"/>
    <property type="match status" value="1"/>
</dbReference>
<evidence type="ECO:0000256" key="4">
    <source>
        <dbReference type="ARBA" id="ARBA00022553"/>
    </source>
</evidence>
<dbReference type="PROSITE" id="PS50011">
    <property type="entry name" value="PROTEIN_KINASE_DOM"/>
    <property type="match status" value="1"/>
</dbReference>
<dbReference type="InterPro" id="IPR017441">
    <property type="entry name" value="Protein_kinase_ATP_BS"/>
</dbReference>
<dbReference type="Gene3D" id="3.30.200.20">
    <property type="entry name" value="Phosphorylase Kinase, domain 1"/>
    <property type="match status" value="1"/>
</dbReference>
<dbReference type="AlphaFoldDB" id="A0A8X8WXL3"/>
<comment type="catalytic activity">
    <reaction evidence="11">
        <text>L-seryl-[protein] + ATP = O-phospho-L-seryl-[protein] + ADP + H(+)</text>
        <dbReference type="Rhea" id="RHEA:17989"/>
        <dbReference type="Rhea" id="RHEA-COMP:9863"/>
        <dbReference type="Rhea" id="RHEA-COMP:11604"/>
        <dbReference type="ChEBI" id="CHEBI:15378"/>
        <dbReference type="ChEBI" id="CHEBI:29999"/>
        <dbReference type="ChEBI" id="CHEBI:30616"/>
        <dbReference type="ChEBI" id="CHEBI:83421"/>
        <dbReference type="ChEBI" id="CHEBI:456216"/>
        <dbReference type="EC" id="2.7.11.22"/>
    </reaction>
</comment>
<sequence>MVAEASTILTKRVIDDTCSWNVGGIPPPHNFNLENFLHTQDSMEDIYVLGFQEIVPLNAGNILAAAEHSNISIKWNSLIKAALNKRTPTEDAFHKTEIGESQRVYPLTTQSSIKPRDTDYKCIISKQMVGIYLTIWARTEISQYISSPSVSCVGCGILGRLGNKGSVSIRFCLHETSFCFVCSHLASGGKEGDERHRNADAANILLRTLFPPEPLQHLPRKILDHEVIWLGDLNYRIRLPEETTRSLVKNKEWNLLLQNDQLRAEMSKGHVFEEWNEGIIEFPPTYKYEQNLDDYYGSGHKGKVKRMRAPAWCDRIIWFGKGLKQIQYNRVESRLSDHRPVYGRGRTEIRRKGEDMDQLLPKKVADRYLKREVLGEGTYGVVYKAIDTQTGQVVAIKKIRLGKQKEGVNFTALREIKLLKELKDPNIIELIDAFPHKGNLNLVFEFMETDLEAVIRDRNIVLSPADIKSYIQMTLKGLSFVHRKWVLHRDMKPNNLLIEPGGQLKLADFGLARIFGSPDRKFTHQVFARWYRAPELLFGAKQYGPGVDVWAAACIFAELLLRRPFLQGNSDIDQLGKIFATFGTPKPSQWSDMVYLPDYVEYQHVPGQPLRTLFPMASDDCLDLLGKMFMYDPKARISAQQALEHRYFSSIPPPTEPALLPRPPPKKEPFNPNVSEFNPLVGPTVLSPPRKQRRVMPHREGFHANAHNVIKMDDHGNETRQAAGERSEQAPMSLDFSVFGMRPPNRPTINRTRDSMELDLEGLIFWWSLSREVQLVSDFIGVGFADRSHLKKKLDLQFQLPEEEEE</sequence>
<dbReference type="FunFam" id="3.30.200.20:FF:000289">
    <property type="entry name" value="Cyclin-dependent kinase D-1"/>
    <property type="match status" value="1"/>
</dbReference>
<reference evidence="17" key="2">
    <citation type="submission" date="2020-08" db="EMBL/GenBank/DDBJ databases">
        <title>Plant Genome Project.</title>
        <authorList>
            <person name="Zhang R.-G."/>
        </authorList>
    </citation>
    <scope>NUCLEOTIDE SEQUENCE</scope>
    <source>
        <strain evidence="17">Huo1</strain>
        <tissue evidence="17">Leaf</tissue>
    </source>
</reference>
<dbReference type="GO" id="GO:0004693">
    <property type="term" value="F:cyclin-dependent protein serine/threonine kinase activity"/>
    <property type="evidence" value="ECO:0007669"/>
    <property type="project" value="UniProtKB-EC"/>
</dbReference>
<evidence type="ECO:0000256" key="1">
    <source>
        <dbReference type="ARBA" id="ARBA00006485"/>
    </source>
</evidence>
<evidence type="ECO:0000256" key="3">
    <source>
        <dbReference type="ARBA" id="ARBA00022527"/>
    </source>
</evidence>
<comment type="similarity">
    <text evidence="1">Belongs to the protein kinase superfamily. CMGC Ser/Thr protein kinase family. CDC2/CDKX subfamily.</text>
</comment>
<name>A0A8X8WXL3_SALSN</name>
<evidence type="ECO:0000256" key="10">
    <source>
        <dbReference type="ARBA" id="ARBA00047811"/>
    </source>
</evidence>
<evidence type="ECO:0000256" key="9">
    <source>
        <dbReference type="ARBA" id="ARBA00022840"/>
    </source>
</evidence>
<proteinExistence type="inferred from homology"/>
<feature type="active site" description="Proton acceptor" evidence="13">
    <location>
        <position position="490"/>
    </location>
</feature>
<comment type="caution">
    <text evidence="17">The sequence shown here is derived from an EMBL/GenBank/DDBJ whole genome shotgun (WGS) entry which is preliminary data.</text>
</comment>
<evidence type="ECO:0000313" key="17">
    <source>
        <dbReference type="EMBL" id="KAG6401836.1"/>
    </source>
</evidence>
<comment type="catalytic activity">
    <reaction evidence="10">
        <text>L-threonyl-[protein] + ATP = O-phospho-L-threonyl-[protein] + ADP + H(+)</text>
        <dbReference type="Rhea" id="RHEA:46608"/>
        <dbReference type="Rhea" id="RHEA-COMP:11060"/>
        <dbReference type="Rhea" id="RHEA-COMP:11605"/>
        <dbReference type="ChEBI" id="CHEBI:15378"/>
        <dbReference type="ChEBI" id="CHEBI:30013"/>
        <dbReference type="ChEBI" id="CHEBI:30616"/>
        <dbReference type="ChEBI" id="CHEBI:61977"/>
        <dbReference type="ChEBI" id="CHEBI:456216"/>
        <dbReference type="EC" id="2.7.11.22"/>
    </reaction>
</comment>
<evidence type="ECO:0000256" key="8">
    <source>
        <dbReference type="ARBA" id="ARBA00022801"/>
    </source>
</evidence>
<dbReference type="InterPro" id="IPR037770">
    <property type="entry name" value="CDK7"/>
</dbReference>
<evidence type="ECO:0000313" key="18">
    <source>
        <dbReference type="Proteomes" id="UP000298416"/>
    </source>
</evidence>
<evidence type="ECO:0000256" key="12">
    <source>
        <dbReference type="ARBA" id="ARBA00049280"/>
    </source>
</evidence>
<dbReference type="Gene3D" id="1.10.510.10">
    <property type="entry name" value="Transferase(Phosphotransferase) domain 1"/>
    <property type="match status" value="1"/>
</dbReference>
<reference evidence="17" key="1">
    <citation type="submission" date="2018-01" db="EMBL/GenBank/DDBJ databases">
        <authorList>
            <person name="Mao J.F."/>
        </authorList>
    </citation>
    <scope>NUCLEOTIDE SEQUENCE</scope>
    <source>
        <strain evidence="17">Huo1</strain>
        <tissue evidence="17">Leaf</tissue>
    </source>
</reference>
<dbReference type="GO" id="GO:0034485">
    <property type="term" value="F:phosphatidylinositol-3,4,5-trisphosphate 5-phosphatase activity"/>
    <property type="evidence" value="ECO:0007669"/>
    <property type="project" value="TreeGrafter"/>
</dbReference>
<evidence type="ECO:0000256" key="13">
    <source>
        <dbReference type="PIRSR" id="PIRSR637770-1"/>
    </source>
</evidence>
<dbReference type="Pfam" id="PF22669">
    <property type="entry name" value="Exo_endo_phos2"/>
    <property type="match status" value="1"/>
</dbReference>
<accession>A0A8X8WXL3</accession>
<keyword evidence="5" id="KW-0808">Transferase</keyword>
<dbReference type="PANTHER" id="PTHR45666:SF12">
    <property type="entry name" value="TYPE IV INOSITOL POLYPHOSPHATE 5-PHOSPHATASE 9-LIKE"/>
    <property type="match status" value="1"/>
</dbReference>
<dbReference type="InterPro" id="IPR036691">
    <property type="entry name" value="Endo/exonu/phosph_ase_sf"/>
</dbReference>
<evidence type="ECO:0000256" key="6">
    <source>
        <dbReference type="ARBA" id="ARBA00022741"/>
    </source>
</evidence>